<dbReference type="OrthoDB" id="9795496at2"/>
<dbReference type="Gene3D" id="1.20.1260.100">
    <property type="entry name" value="TspO/MBR protein"/>
    <property type="match status" value="1"/>
</dbReference>
<evidence type="ECO:0000256" key="2">
    <source>
        <dbReference type="ARBA" id="ARBA00007524"/>
    </source>
</evidence>
<evidence type="ECO:0000256" key="3">
    <source>
        <dbReference type="ARBA" id="ARBA00022692"/>
    </source>
</evidence>
<keyword evidence="3 6" id="KW-0812">Transmembrane</keyword>
<feature type="transmembrane region" description="Helical" evidence="6">
    <location>
        <begin position="138"/>
        <end position="157"/>
    </location>
</feature>
<dbReference type="PIRSF" id="PIRSF005859">
    <property type="entry name" value="PBR"/>
    <property type="match status" value="1"/>
</dbReference>
<organism evidence="7 8">
    <name type="scientific">[Eubacterium] siraeum</name>
    <dbReference type="NCBI Taxonomy" id="39492"/>
    <lineage>
        <taxon>Bacteria</taxon>
        <taxon>Bacillati</taxon>
        <taxon>Bacillota</taxon>
        <taxon>Clostridia</taxon>
        <taxon>Eubacteriales</taxon>
        <taxon>Oscillospiraceae</taxon>
        <taxon>Oscillospiraceae incertae sedis</taxon>
    </lineage>
</organism>
<dbReference type="Proteomes" id="UP000095662">
    <property type="component" value="Unassembled WGS sequence"/>
</dbReference>
<dbReference type="PANTHER" id="PTHR10057">
    <property type="entry name" value="PERIPHERAL-TYPE BENZODIAZEPINE RECEPTOR"/>
    <property type="match status" value="1"/>
</dbReference>
<dbReference type="FunFam" id="1.20.1260.100:FF:000001">
    <property type="entry name" value="translocator protein 2"/>
    <property type="match status" value="1"/>
</dbReference>
<dbReference type="GO" id="GO:0033013">
    <property type="term" value="P:tetrapyrrole metabolic process"/>
    <property type="evidence" value="ECO:0007669"/>
    <property type="project" value="UniProtKB-ARBA"/>
</dbReference>
<comment type="similarity">
    <text evidence="2">Belongs to the TspO/BZRP family.</text>
</comment>
<evidence type="ECO:0000256" key="1">
    <source>
        <dbReference type="ARBA" id="ARBA00004141"/>
    </source>
</evidence>
<dbReference type="Pfam" id="PF03073">
    <property type="entry name" value="TspO_MBR"/>
    <property type="match status" value="1"/>
</dbReference>
<dbReference type="InterPro" id="IPR038330">
    <property type="entry name" value="TspO/MBR-related_sf"/>
</dbReference>
<dbReference type="EMBL" id="CZBY01000033">
    <property type="protein sequence ID" value="CUQ92552.1"/>
    <property type="molecule type" value="Genomic_DNA"/>
</dbReference>
<accession>A0A175A2K5</accession>
<dbReference type="GO" id="GO:0016020">
    <property type="term" value="C:membrane"/>
    <property type="evidence" value="ECO:0007669"/>
    <property type="project" value="UniProtKB-SubCell"/>
</dbReference>
<comment type="subcellular location">
    <subcellularLocation>
        <location evidence="1">Membrane</location>
        <topology evidence="1">Multi-pass membrane protein</topology>
    </subcellularLocation>
</comment>
<evidence type="ECO:0000313" key="8">
    <source>
        <dbReference type="Proteomes" id="UP000095662"/>
    </source>
</evidence>
<evidence type="ECO:0000313" key="7">
    <source>
        <dbReference type="EMBL" id="CUQ92552.1"/>
    </source>
</evidence>
<feature type="transmembrane region" description="Helical" evidence="6">
    <location>
        <begin position="104"/>
        <end position="126"/>
    </location>
</feature>
<feature type="transmembrane region" description="Helical" evidence="6">
    <location>
        <begin position="7"/>
        <end position="28"/>
    </location>
</feature>
<sequence length="158" mass="18055">MKRNNKWLDLVLYILSAEVIGMSSGLLAGSFNEFFQKYNKPPLMPPSWVFPVVWVILYAVMGISAHLIHYSDAAVSVKRKLLTIYWVQLIVNFLWSIIFVRFELLWLAAADIVLLLILIGIMILGFGKVNRIAGDINIPYFLWVAFATYLNIATIFVN</sequence>
<feature type="transmembrane region" description="Helical" evidence="6">
    <location>
        <begin position="48"/>
        <end position="69"/>
    </location>
</feature>
<dbReference type="AlphaFoldDB" id="A0A175A2K5"/>
<keyword evidence="4 6" id="KW-1133">Transmembrane helix</keyword>
<keyword evidence="5 6" id="KW-0472">Membrane</keyword>
<evidence type="ECO:0000256" key="4">
    <source>
        <dbReference type="ARBA" id="ARBA00022989"/>
    </source>
</evidence>
<feature type="transmembrane region" description="Helical" evidence="6">
    <location>
        <begin position="81"/>
        <end position="98"/>
    </location>
</feature>
<reference evidence="7 8" key="1">
    <citation type="submission" date="2015-09" db="EMBL/GenBank/DDBJ databases">
        <authorList>
            <consortium name="Pathogen Informatics"/>
        </authorList>
    </citation>
    <scope>NUCLEOTIDE SEQUENCE [LARGE SCALE GENOMIC DNA]</scope>
    <source>
        <strain evidence="7 8">2789STDY5834928</strain>
    </source>
</reference>
<gene>
    <name evidence="7" type="ORF">ERS852540_02552</name>
</gene>
<protein>
    <submittedName>
        <fullName evidence="7">TspO/MBR family</fullName>
    </submittedName>
</protein>
<name>A0A175A2K5_9FIRM</name>
<evidence type="ECO:0000256" key="6">
    <source>
        <dbReference type="SAM" id="Phobius"/>
    </source>
</evidence>
<evidence type="ECO:0000256" key="5">
    <source>
        <dbReference type="ARBA" id="ARBA00023136"/>
    </source>
</evidence>
<dbReference type="PANTHER" id="PTHR10057:SF0">
    <property type="entry name" value="TRANSLOCATOR PROTEIN"/>
    <property type="match status" value="1"/>
</dbReference>
<dbReference type="CDD" id="cd15904">
    <property type="entry name" value="TSPO_MBR"/>
    <property type="match status" value="1"/>
</dbReference>
<proteinExistence type="inferred from homology"/>
<dbReference type="InterPro" id="IPR004307">
    <property type="entry name" value="TspO_MBR"/>
</dbReference>